<comment type="caution">
    <text evidence="2">The sequence shown here is derived from an EMBL/GenBank/DDBJ whole genome shotgun (WGS) entry which is preliminary data.</text>
</comment>
<dbReference type="EMBL" id="JAIQCV010000003">
    <property type="protein sequence ID" value="KAH1114024.1"/>
    <property type="molecule type" value="Genomic_DNA"/>
</dbReference>
<gene>
    <name evidence="2" type="ORF">J1N35_007402</name>
</gene>
<protein>
    <submittedName>
        <fullName evidence="2">Uncharacterized protein</fullName>
    </submittedName>
</protein>
<keyword evidence="1" id="KW-0812">Transmembrane</keyword>
<reference evidence="2 3" key="1">
    <citation type="journal article" date="2021" name="Plant Biotechnol. J.">
        <title>Multi-omics assisted identification of the key and species-specific regulatory components of drought-tolerant mechanisms in Gossypium stocksii.</title>
        <authorList>
            <person name="Yu D."/>
            <person name="Ke L."/>
            <person name="Zhang D."/>
            <person name="Wu Y."/>
            <person name="Sun Y."/>
            <person name="Mei J."/>
            <person name="Sun J."/>
            <person name="Sun Y."/>
        </authorList>
    </citation>
    <scope>NUCLEOTIDE SEQUENCE [LARGE SCALE GENOMIC DNA]</scope>
    <source>
        <strain evidence="3">cv. E1</strain>
        <tissue evidence="2">Leaf</tissue>
    </source>
</reference>
<evidence type="ECO:0000313" key="2">
    <source>
        <dbReference type="EMBL" id="KAH1114024.1"/>
    </source>
</evidence>
<name>A0A9D3W602_9ROSI</name>
<keyword evidence="3" id="KW-1185">Reference proteome</keyword>
<sequence length="106" mass="12052">MFAANFNGLEFSSLVFSLLENLKRRIVCLSYIYCKVPSVSIAIRFYLKLKFGGASVVGNLKMACCVSRTCLEIMLGMVFIFFFFGIYDMENWCGSFSSPYGVLRLF</sequence>
<accession>A0A9D3W602</accession>
<evidence type="ECO:0000313" key="3">
    <source>
        <dbReference type="Proteomes" id="UP000828251"/>
    </source>
</evidence>
<keyword evidence="1" id="KW-1133">Transmembrane helix</keyword>
<feature type="transmembrane region" description="Helical" evidence="1">
    <location>
        <begin position="69"/>
        <end position="87"/>
    </location>
</feature>
<organism evidence="2 3">
    <name type="scientific">Gossypium stocksii</name>
    <dbReference type="NCBI Taxonomy" id="47602"/>
    <lineage>
        <taxon>Eukaryota</taxon>
        <taxon>Viridiplantae</taxon>
        <taxon>Streptophyta</taxon>
        <taxon>Embryophyta</taxon>
        <taxon>Tracheophyta</taxon>
        <taxon>Spermatophyta</taxon>
        <taxon>Magnoliopsida</taxon>
        <taxon>eudicotyledons</taxon>
        <taxon>Gunneridae</taxon>
        <taxon>Pentapetalae</taxon>
        <taxon>rosids</taxon>
        <taxon>malvids</taxon>
        <taxon>Malvales</taxon>
        <taxon>Malvaceae</taxon>
        <taxon>Malvoideae</taxon>
        <taxon>Gossypium</taxon>
    </lineage>
</organism>
<keyword evidence="1" id="KW-0472">Membrane</keyword>
<dbReference type="Proteomes" id="UP000828251">
    <property type="component" value="Unassembled WGS sequence"/>
</dbReference>
<proteinExistence type="predicted"/>
<evidence type="ECO:0000256" key="1">
    <source>
        <dbReference type="SAM" id="Phobius"/>
    </source>
</evidence>
<dbReference type="AlphaFoldDB" id="A0A9D3W602"/>